<keyword evidence="5 7" id="KW-0067">ATP-binding</keyword>
<dbReference type="InterPro" id="IPR031322">
    <property type="entry name" value="Shikimate/glucono_kinase"/>
</dbReference>
<dbReference type="AlphaFoldDB" id="A0A0R2NK35"/>
<dbReference type="CDD" id="cd00464">
    <property type="entry name" value="SK"/>
    <property type="match status" value="1"/>
</dbReference>
<keyword evidence="7" id="KW-0460">Magnesium</keyword>
<name>A0A0R2NK35_9LACO</name>
<comment type="caution">
    <text evidence="7">Lacks conserved residue(s) required for the propagation of feature annotation.</text>
</comment>
<dbReference type="GO" id="GO:0005524">
    <property type="term" value="F:ATP binding"/>
    <property type="evidence" value="ECO:0007669"/>
    <property type="project" value="UniProtKB-UniRule"/>
</dbReference>
<feature type="binding site" evidence="7">
    <location>
        <position position="14"/>
    </location>
    <ligand>
        <name>Mg(2+)</name>
        <dbReference type="ChEBI" id="CHEBI:18420"/>
    </ligand>
</feature>
<keyword evidence="4 7" id="KW-0418">Kinase</keyword>
<keyword evidence="2 7" id="KW-0808">Transferase</keyword>
<evidence type="ECO:0000256" key="2">
    <source>
        <dbReference type="ARBA" id="ARBA00022679"/>
    </source>
</evidence>
<evidence type="ECO:0000256" key="6">
    <source>
        <dbReference type="ARBA" id="ARBA00023141"/>
    </source>
</evidence>
<comment type="cofactor">
    <cofactor evidence="7">
        <name>Mg(2+)</name>
        <dbReference type="ChEBI" id="CHEBI:18420"/>
    </cofactor>
    <text evidence="7">Binds 1 Mg(2+) ion per subunit.</text>
</comment>
<dbReference type="InterPro" id="IPR027417">
    <property type="entry name" value="P-loop_NTPase"/>
</dbReference>
<dbReference type="Gene3D" id="3.40.50.300">
    <property type="entry name" value="P-loop containing nucleotide triphosphate hydrolases"/>
    <property type="match status" value="1"/>
</dbReference>
<evidence type="ECO:0000256" key="3">
    <source>
        <dbReference type="ARBA" id="ARBA00022741"/>
    </source>
</evidence>
<comment type="subunit">
    <text evidence="7">Monomer.</text>
</comment>
<feature type="binding site" evidence="7">
    <location>
        <begin position="10"/>
        <end position="15"/>
    </location>
    <ligand>
        <name>ATP</name>
        <dbReference type="ChEBI" id="CHEBI:30616"/>
    </ligand>
</feature>
<proteinExistence type="inferred from homology"/>
<dbReference type="SUPFAM" id="SSF52540">
    <property type="entry name" value="P-loop containing nucleoside triphosphate hydrolases"/>
    <property type="match status" value="1"/>
</dbReference>
<keyword evidence="1 7" id="KW-0028">Amino-acid biosynthesis</keyword>
<keyword evidence="6 7" id="KW-0057">Aromatic amino acid biosynthesis</keyword>
<dbReference type="GO" id="GO:0000287">
    <property type="term" value="F:magnesium ion binding"/>
    <property type="evidence" value="ECO:0007669"/>
    <property type="project" value="UniProtKB-UniRule"/>
</dbReference>
<feature type="binding site" evidence="7">
    <location>
        <position position="134"/>
    </location>
    <ligand>
        <name>substrate</name>
    </ligand>
</feature>
<evidence type="ECO:0000256" key="4">
    <source>
        <dbReference type="ARBA" id="ARBA00022777"/>
    </source>
</evidence>
<comment type="caution">
    <text evidence="8">The sequence shown here is derived from an EMBL/GenBank/DDBJ whole genome shotgun (WGS) entry which is preliminary data.</text>
</comment>
<reference evidence="8 9" key="1">
    <citation type="journal article" date="2015" name="Genome Announc.">
        <title>Expanding the biotechnology potential of lactobacilli through comparative genomics of 213 strains and associated genera.</title>
        <authorList>
            <person name="Sun Z."/>
            <person name="Harris H.M."/>
            <person name="McCann A."/>
            <person name="Guo C."/>
            <person name="Argimon S."/>
            <person name="Zhang W."/>
            <person name="Yang X."/>
            <person name="Jeffery I.B."/>
            <person name="Cooney J.C."/>
            <person name="Kagawa T.F."/>
            <person name="Liu W."/>
            <person name="Song Y."/>
            <person name="Salvetti E."/>
            <person name="Wrobel A."/>
            <person name="Rasinkangas P."/>
            <person name="Parkhill J."/>
            <person name="Rea M.C."/>
            <person name="O'Sullivan O."/>
            <person name="Ritari J."/>
            <person name="Douillard F.P."/>
            <person name="Paul Ross R."/>
            <person name="Yang R."/>
            <person name="Briner A.E."/>
            <person name="Felis G.E."/>
            <person name="de Vos W.M."/>
            <person name="Barrangou R."/>
            <person name="Klaenhammer T.R."/>
            <person name="Caufield P.W."/>
            <person name="Cui Y."/>
            <person name="Zhang H."/>
            <person name="O'Toole P.W."/>
        </authorList>
    </citation>
    <scope>NUCLEOTIDE SEQUENCE [LARGE SCALE GENOMIC DNA]</scope>
    <source>
        <strain evidence="8 9">DSM 21115</strain>
    </source>
</reference>
<comment type="similarity">
    <text evidence="7">Belongs to the shikimate kinase family.</text>
</comment>
<keyword evidence="7" id="KW-0479">Metal-binding</keyword>
<dbReference type="GO" id="GO:0005829">
    <property type="term" value="C:cytosol"/>
    <property type="evidence" value="ECO:0007669"/>
    <property type="project" value="TreeGrafter"/>
</dbReference>
<feature type="binding site" evidence="7">
    <location>
        <position position="116"/>
    </location>
    <ligand>
        <name>ATP</name>
        <dbReference type="ChEBI" id="CHEBI:30616"/>
    </ligand>
</feature>
<dbReference type="PRINTS" id="PR01100">
    <property type="entry name" value="SHIKIMTKNASE"/>
</dbReference>
<accession>A0A0R2NK35</accession>
<dbReference type="GO" id="GO:0008652">
    <property type="term" value="P:amino acid biosynthetic process"/>
    <property type="evidence" value="ECO:0007669"/>
    <property type="project" value="UniProtKB-KW"/>
</dbReference>
<organism evidence="8 9">
    <name type="scientific">Lactiplantibacillus fabifermentans DSM 21115</name>
    <dbReference type="NCBI Taxonomy" id="1413187"/>
    <lineage>
        <taxon>Bacteria</taxon>
        <taxon>Bacillati</taxon>
        <taxon>Bacillota</taxon>
        <taxon>Bacilli</taxon>
        <taxon>Lactobacillales</taxon>
        <taxon>Lactobacillaceae</taxon>
        <taxon>Lactiplantibacillus</taxon>
    </lineage>
</organism>
<keyword evidence="3 7" id="KW-0547">Nucleotide-binding</keyword>
<feature type="binding site" evidence="7">
    <location>
        <position position="56"/>
    </location>
    <ligand>
        <name>substrate</name>
    </ligand>
</feature>
<keyword evidence="7" id="KW-0963">Cytoplasm</keyword>
<dbReference type="Pfam" id="PF01202">
    <property type="entry name" value="SKI"/>
    <property type="match status" value="1"/>
</dbReference>
<gene>
    <name evidence="7" type="primary">aroK</name>
    <name evidence="8" type="ORF">DY78_GL001072</name>
</gene>
<feature type="binding site" evidence="7">
    <location>
        <position position="77"/>
    </location>
    <ligand>
        <name>substrate</name>
    </ligand>
</feature>
<feature type="binding site" evidence="7">
    <location>
        <position position="32"/>
    </location>
    <ligand>
        <name>substrate</name>
    </ligand>
</feature>
<dbReference type="InterPro" id="IPR000623">
    <property type="entry name" value="Shikimate_kinase/TSH1"/>
</dbReference>
<keyword evidence="9" id="KW-1185">Reference proteome</keyword>
<dbReference type="Proteomes" id="UP000050920">
    <property type="component" value="Unassembled WGS sequence"/>
</dbReference>
<comment type="pathway">
    <text evidence="7">Metabolic intermediate biosynthesis; chorismate biosynthesis; chorismate from D-erythrose 4-phosphate and phosphoenolpyruvate: step 5/7.</text>
</comment>
<dbReference type="EC" id="2.7.1.71" evidence="7"/>
<dbReference type="GO" id="GO:0009073">
    <property type="term" value="P:aromatic amino acid family biosynthetic process"/>
    <property type="evidence" value="ECO:0007669"/>
    <property type="project" value="UniProtKB-KW"/>
</dbReference>
<evidence type="ECO:0000313" key="9">
    <source>
        <dbReference type="Proteomes" id="UP000050920"/>
    </source>
</evidence>
<comment type="catalytic activity">
    <reaction evidence="7">
        <text>shikimate + ATP = 3-phosphoshikimate + ADP + H(+)</text>
        <dbReference type="Rhea" id="RHEA:13121"/>
        <dbReference type="ChEBI" id="CHEBI:15378"/>
        <dbReference type="ChEBI" id="CHEBI:30616"/>
        <dbReference type="ChEBI" id="CHEBI:36208"/>
        <dbReference type="ChEBI" id="CHEBI:145989"/>
        <dbReference type="ChEBI" id="CHEBI:456216"/>
        <dbReference type="EC" id="2.7.1.71"/>
    </reaction>
</comment>
<dbReference type="PANTHER" id="PTHR21087:SF16">
    <property type="entry name" value="SHIKIMATE KINASE 1, CHLOROPLASTIC"/>
    <property type="match status" value="1"/>
</dbReference>
<dbReference type="HAMAP" id="MF_00109">
    <property type="entry name" value="Shikimate_kinase"/>
    <property type="match status" value="1"/>
</dbReference>
<dbReference type="GO" id="GO:0009423">
    <property type="term" value="P:chorismate biosynthetic process"/>
    <property type="evidence" value="ECO:0007669"/>
    <property type="project" value="UniProtKB-UniRule"/>
</dbReference>
<evidence type="ECO:0000256" key="7">
    <source>
        <dbReference type="HAMAP-Rule" id="MF_00109"/>
    </source>
</evidence>
<evidence type="ECO:0000256" key="1">
    <source>
        <dbReference type="ARBA" id="ARBA00022605"/>
    </source>
</evidence>
<evidence type="ECO:0000313" key="8">
    <source>
        <dbReference type="EMBL" id="KRO26100.1"/>
    </source>
</evidence>
<dbReference type="EMBL" id="AYGX02000140">
    <property type="protein sequence ID" value="KRO26100.1"/>
    <property type="molecule type" value="Genomic_DNA"/>
</dbReference>
<comment type="function">
    <text evidence="7">Catalyzes the specific phosphorylation of the 3-hydroxyl group of shikimic acid using ATP as a cosubstrate.</text>
</comment>
<protein>
    <recommendedName>
        <fullName evidence="7">Shikimate kinase</fullName>
        <shortName evidence="7">SK</shortName>
        <ecNumber evidence="7">2.7.1.71</ecNumber>
    </recommendedName>
</protein>
<dbReference type="UniPathway" id="UPA00053">
    <property type="reaction ID" value="UER00088"/>
</dbReference>
<dbReference type="RefSeq" id="WP_024623873.1">
    <property type="nucleotide sequence ID" value="NZ_AYGX02000140.1"/>
</dbReference>
<sequence length="172" mass="18602">MEAILIGFMGSGKTTVGQLLAQRLQTAHADLDDLIVQAAGRPITQIFAEHGEPYFRGLEQQTLRQAMRGAGVLSTGGGTPTVAANATILTHSPIPVIWLQASDATILKRVTGDTQRPLVNELKVDELLALKHRRERLYAAAADLIMPTDALTPVKIVQAITDWLAQPQVHRA</sequence>
<dbReference type="GO" id="GO:0004765">
    <property type="term" value="F:shikimate kinase activity"/>
    <property type="evidence" value="ECO:0007669"/>
    <property type="project" value="UniProtKB-UniRule"/>
</dbReference>
<dbReference type="PANTHER" id="PTHR21087">
    <property type="entry name" value="SHIKIMATE KINASE"/>
    <property type="match status" value="1"/>
</dbReference>
<comment type="subcellular location">
    <subcellularLocation>
        <location evidence="7">Cytoplasm</location>
    </subcellularLocation>
</comment>
<evidence type="ECO:0000256" key="5">
    <source>
        <dbReference type="ARBA" id="ARBA00022840"/>
    </source>
</evidence>